<organism evidence="1 2">
    <name type="scientific">Eutrema salsugineum</name>
    <name type="common">Saltwater cress</name>
    <name type="synonym">Sisymbrium salsugineum</name>
    <dbReference type="NCBI Taxonomy" id="72664"/>
    <lineage>
        <taxon>Eukaryota</taxon>
        <taxon>Viridiplantae</taxon>
        <taxon>Streptophyta</taxon>
        <taxon>Embryophyta</taxon>
        <taxon>Tracheophyta</taxon>
        <taxon>Spermatophyta</taxon>
        <taxon>Magnoliopsida</taxon>
        <taxon>eudicotyledons</taxon>
        <taxon>Gunneridae</taxon>
        <taxon>Pentapetalae</taxon>
        <taxon>rosids</taxon>
        <taxon>malvids</taxon>
        <taxon>Brassicales</taxon>
        <taxon>Brassicaceae</taxon>
        <taxon>Eutremeae</taxon>
        <taxon>Eutrema</taxon>
    </lineage>
</organism>
<proteinExistence type="predicted"/>
<protein>
    <submittedName>
        <fullName evidence="1">Uncharacterized protein</fullName>
    </submittedName>
</protein>
<dbReference type="Gramene" id="ESQ32626">
    <property type="protein sequence ID" value="ESQ32626"/>
    <property type="gene ID" value="EUTSA_v10005246mg"/>
</dbReference>
<dbReference type="Proteomes" id="UP000030689">
    <property type="component" value="Unassembled WGS sequence"/>
</dbReference>
<sequence length="66" mass="8548">MMNLILELWRFLLKLSYQLYFHSVHRRMLQLHKMSFHFHFHCRSSHHYQKRNQRGYRWDFPLYSHL</sequence>
<evidence type="ECO:0000313" key="2">
    <source>
        <dbReference type="Proteomes" id="UP000030689"/>
    </source>
</evidence>
<keyword evidence="2" id="KW-1185">Reference proteome</keyword>
<gene>
    <name evidence="1" type="ORF">EUTSA_v10005246mg</name>
</gene>
<reference evidence="1 2" key="1">
    <citation type="journal article" date="2013" name="Front. Plant Sci.">
        <title>The Reference Genome of the Halophytic Plant Eutrema salsugineum.</title>
        <authorList>
            <person name="Yang R."/>
            <person name="Jarvis D.E."/>
            <person name="Chen H."/>
            <person name="Beilstein M.A."/>
            <person name="Grimwood J."/>
            <person name="Jenkins J."/>
            <person name="Shu S."/>
            <person name="Prochnik S."/>
            <person name="Xin M."/>
            <person name="Ma C."/>
            <person name="Schmutz J."/>
            <person name="Wing R.A."/>
            <person name="Mitchell-Olds T."/>
            <person name="Schumaker K.S."/>
            <person name="Wang X."/>
        </authorList>
    </citation>
    <scope>NUCLEOTIDE SEQUENCE [LARGE SCALE GENOMIC DNA]</scope>
</reference>
<evidence type="ECO:0000313" key="1">
    <source>
        <dbReference type="EMBL" id="ESQ32626.1"/>
    </source>
</evidence>
<dbReference type="KEGG" id="eus:EUTSA_v10005246mg"/>
<name>V4MMB6_EUTSA</name>
<accession>V4MMB6</accession>
<dbReference type="AlphaFoldDB" id="V4MMB6"/>
<dbReference type="EMBL" id="KI517748">
    <property type="protein sequence ID" value="ESQ32626.1"/>
    <property type="molecule type" value="Genomic_DNA"/>
</dbReference>